<evidence type="ECO:0000256" key="2">
    <source>
        <dbReference type="ARBA" id="ARBA00012573"/>
    </source>
</evidence>
<dbReference type="InterPro" id="IPR036167">
    <property type="entry name" value="tRNA_intron_Endo_cat-like_sf"/>
</dbReference>
<name>A0A3M6VKQ7_9STRA</name>
<dbReference type="Proteomes" id="UP000286097">
    <property type="component" value="Unassembled WGS sequence"/>
</dbReference>
<dbReference type="GO" id="GO:0000213">
    <property type="term" value="F:tRNA-intron lyase activity"/>
    <property type="evidence" value="ECO:0007669"/>
    <property type="project" value="UniProtKB-EC"/>
</dbReference>
<dbReference type="SUPFAM" id="SSF53032">
    <property type="entry name" value="tRNA-intron endonuclease catalytic domain-like"/>
    <property type="match status" value="1"/>
</dbReference>
<dbReference type="InterPro" id="IPR011856">
    <property type="entry name" value="tRNA_endonuc-like_dom_sf"/>
</dbReference>
<feature type="domain" description="tRNA intron endonuclease catalytic" evidence="5">
    <location>
        <begin position="107"/>
        <end position="183"/>
    </location>
</feature>
<dbReference type="GO" id="GO:0000379">
    <property type="term" value="P:tRNA-type intron splice site recognition and cleavage"/>
    <property type="evidence" value="ECO:0007669"/>
    <property type="project" value="TreeGrafter"/>
</dbReference>
<dbReference type="EC" id="4.6.1.16" evidence="2"/>
<feature type="region of interest" description="Disordered" evidence="4">
    <location>
        <begin position="258"/>
        <end position="279"/>
    </location>
</feature>
<sequence length="279" mass="31660">MVGWKIRANVNVVEVTFEMEEEIVWQYFKTNGYGVTALQKLPMSFKGSENVEKVLPSIEIVDTFATRKRRHLSLSELYYVVAIDGILHVKEPLRQLWERLQSSSATFTTIFVIYQHFRRLGWIPRPGLNYGAHYVLYRGSAAEFHSEYVVYVQDDGETLSWNQIQSLTRIAADVKKTVLLCTVTIKEPTADVSIDNDVRSTGNSLATSDNDLTFGTYSFHGIQYTVRAIAIRFWDATIANQPRSHTFLPQPVLPKKIESTKKKRANGQSAASKAGFTEV</sequence>
<dbReference type="PANTHER" id="PTHR21227">
    <property type="entry name" value="TRNA-SPLICING ENDONUCLEASE SUBUNIT SEN2"/>
    <property type="match status" value="1"/>
</dbReference>
<evidence type="ECO:0000259" key="5">
    <source>
        <dbReference type="Pfam" id="PF01974"/>
    </source>
</evidence>
<reference evidence="8 9" key="1">
    <citation type="submission" date="2018-06" db="EMBL/GenBank/DDBJ databases">
        <title>Comparative genomics of downy mildews reveals potential adaptations to biotrophy.</title>
        <authorList>
            <person name="Fletcher K."/>
            <person name="Klosterman S.J."/>
            <person name="Derevnina L."/>
            <person name="Martin F."/>
            <person name="Koike S."/>
            <person name="Reyes Chin-Wo S."/>
            <person name="Mou B."/>
            <person name="Michelmore R."/>
        </authorList>
    </citation>
    <scope>NUCLEOTIDE SEQUENCE [LARGE SCALE GENOMIC DNA]</scope>
    <source>
        <strain evidence="7 9">R13</strain>
        <strain evidence="6 8">R14</strain>
    </source>
</reference>
<dbReference type="Proteomes" id="UP000282087">
    <property type="component" value="Unassembled WGS sequence"/>
</dbReference>
<organism evidence="6 8">
    <name type="scientific">Peronospora effusa</name>
    <dbReference type="NCBI Taxonomy" id="542832"/>
    <lineage>
        <taxon>Eukaryota</taxon>
        <taxon>Sar</taxon>
        <taxon>Stramenopiles</taxon>
        <taxon>Oomycota</taxon>
        <taxon>Peronosporomycetes</taxon>
        <taxon>Peronosporales</taxon>
        <taxon>Peronosporaceae</taxon>
        <taxon>Peronospora</taxon>
    </lineage>
</organism>
<evidence type="ECO:0000313" key="6">
    <source>
        <dbReference type="EMBL" id="RMX67249.1"/>
    </source>
</evidence>
<protein>
    <recommendedName>
        <fullName evidence="2">tRNA-intron lyase</fullName>
        <ecNumber evidence="2">4.6.1.16</ecNumber>
    </recommendedName>
</protein>
<keyword evidence="8" id="KW-1185">Reference proteome</keyword>
<dbReference type="InterPro" id="IPR006676">
    <property type="entry name" value="tRNA_splic"/>
</dbReference>
<dbReference type="GO" id="GO:0003676">
    <property type="term" value="F:nucleic acid binding"/>
    <property type="evidence" value="ECO:0007669"/>
    <property type="project" value="InterPro"/>
</dbReference>
<gene>
    <name evidence="7" type="ORF">DD237_002013</name>
    <name evidence="6" type="ORF">DD238_001132</name>
</gene>
<evidence type="ECO:0000256" key="1">
    <source>
        <dbReference type="ARBA" id="ARBA00008078"/>
    </source>
</evidence>
<dbReference type="AlphaFoldDB" id="A0A3M6VKQ7"/>
<dbReference type="NCBIfam" id="TIGR00324">
    <property type="entry name" value="endA"/>
    <property type="match status" value="1"/>
</dbReference>
<dbReference type="Pfam" id="PF01974">
    <property type="entry name" value="tRNA_int_endo"/>
    <property type="match status" value="1"/>
</dbReference>
<evidence type="ECO:0000313" key="8">
    <source>
        <dbReference type="Proteomes" id="UP000282087"/>
    </source>
</evidence>
<accession>A0A3M6VKQ7</accession>
<evidence type="ECO:0000313" key="7">
    <source>
        <dbReference type="EMBL" id="RQM13856.1"/>
    </source>
</evidence>
<dbReference type="CDD" id="cd22363">
    <property type="entry name" value="tRNA-intron_lyase_C"/>
    <property type="match status" value="1"/>
</dbReference>
<dbReference type="InterPro" id="IPR006677">
    <property type="entry name" value="tRNA_intron_Endonuc_cat-like"/>
</dbReference>
<proteinExistence type="inferred from homology"/>
<comment type="similarity">
    <text evidence="1">Belongs to the tRNA-intron endonuclease family.</text>
</comment>
<comment type="catalytic activity">
    <reaction evidence="3">
        <text>pretRNA = a 3'-half-tRNA molecule with a 5'-OH end + a 5'-half-tRNA molecule with a 2',3'-cyclic phosphate end + an intron with a 2',3'-cyclic phosphate and a 5'-hydroxyl terminus.</text>
        <dbReference type="EC" id="4.6.1.16"/>
    </reaction>
</comment>
<evidence type="ECO:0000256" key="4">
    <source>
        <dbReference type="SAM" id="MobiDB-lite"/>
    </source>
</evidence>
<dbReference type="Gene3D" id="3.40.1350.10">
    <property type="match status" value="1"/>
</dbReference>
<comment type="caution">
    <text evidence="6">The sequence shown here is derived from an EMBL/GenBank/DDBJ whole genome shotgun (WGS) entry which is preliminary data.</text>
</comment>
<evidence type="ECO:0000313" key="9">
    <source>
        <dbReference type="Proteomes" id="UP000286097"/>
    </source>
</evidence>
<dbReference type="GO" id="GO:0005737">
    <property type="term" value="C:cytoplasm"/>
    <property type="evidence" value="ECO:0007669"/>
    <property type="project" value="TreeGrafter"/>
</dbReference>
<dbReference type="PANTHER" id="PTHR21227:SF0">
    <property type="entry name" value="TRNA-SPLICING ENDONUCLEASE SUBUNIT SEN2"/>
    <property type="match status" value="1"/>
</dbReference>
<dbReference type="STRING" id="542832.A0A3M6VKQ7"/>
<dbReference type="GO" id="GO:0000214">
    <property type="term" value="C:tRNA-intron endonuclease complex"/>
    <property type="evidence" value="ECO:0007669"/>
    <property type="project" value="TreeGrafter"/>
</dbReference>
<dbReference type="EMBL" id="QKXF01000232">
    <property type="protein sequence ID" value="RQM13856.1"/>
    <property type="molecule type" value="Genomic_DNA"/>
</dbReference>
<dbReference type="VEuPathDB" id="FungiDB:DD237_002013"/>
<dbReference type="EMBL" id="QLLG01000172">
    <property type="protein sequence ID" value="RMX67249.1"/>
    <property type="molecule type" value="Genomic_DNA"/>
</dbReference>
<evidence type="ECO:0000256" key="3">
    <source>
        <dbReference type="ARBA" id="ARBA00034031"/>
    </source>
</evidence>